<dbReference type="AlphaFoldDB" id="A0AAW2VED4"/>
<evidence type="ECO:0008006" key="3">
    <source>
        <dbReference type="Google" id="ProtNLM"/>
    </source>
</evidence>
<dbReference type="EMBL" id="JACGWN010000010">
    <property type="protein sequence ID" value="KAL0427797.1"/>
    <property type="molecule type" value="Genomic_DNA"/>
</dbReference>
<reference evidence="2" key="2">
    <citation type="journal article" date="2024" name="Plant">
        <title>Genomic evolution and insights into agronomic trait innovations of Sesamum species.</title>
        <authorList>
            <person name="Miao H."/>
            <person name="Wang L."/>
            <person name="Qu L."/>
            <person name="Liu H."/>
            <person name="Sun Y."/>
            <person name="Le M."/>
            <person name="Wang Q."/>
            <person name="Wei S."/>
            <person name="Zheng Y."/>
            <person name="Lin W."/>
            <person name="Duan Y."/>
            <person name="Cao H."/>
            <person name="Xiong S."/>
            <person name="Wang X."/>
            <person name="Wei L."/>
            <person name="Li C."/>
            <person name="Ma Q."/>
            <person name="Ju M."/>
            <person name="Zhao R."/>
            <person name="Li G."/>
            <person name="Mu C."/>
            <person name="Tian Q."/>
            <person name="Mei H."/>
            <person name="Zhang T."/>
            <person name="Gao T."/>
            <person name="Zhang H."/>
        </authorList>
    </citation>
    <scope>NUCLEOTIDE SEQUENCE</scope>
    <source>
        <strain evidence="2">KEN1</strain>
    </source>
</reference>
<evidence type="ECO:0000313" key="2">
    <source>
        <dbReference type="EMBL" id="KAL0427797.1"/>
    </source>
</evidence>
<reference evidence="2" key="1">
    <citation type="submission" date="2020-06" db="EMBL/GenBank/DDBJ databases">
        <authorList>
            <person name="Li T."/>
            <person name="Hu X."/>
            <person name="Zhang T."/>
            <person name="Song X."/>
            <person name="Zhang H."/>
            <person name="Dai N."/>
            <person name="Sheng W."/>
            <person name="Hou X."/>
            <person name="Wei L."/>
        </authorList>
    </citation>
    <scope>NUCLEOTIDE SEQUENCE</scope>
    <source>
        <strain evidence="2">KEN1</strain>
        <tissue evidence="2">Leaf</tissue>
    </source>
</reference>
<name>A0AAW2VED4_9LAMI</name>
<comment type="caution">
    <text evidence="2">The sequence shown here is derived from an EMBL/GenBank/DDBJ whole genome shotgun (WGS) entry which is preliminary data.</text>
</comment>
<feature type="region of interest" description="Disordered" evidence="1">
    <location>
        <begin position="160"/>
        <end position="181"/>
    </location>
</feature>
<proteinExistence type="predicted"/>
<protein>
    <recommendedName>
        <fullName evidence="3">Transposase</fullName>
    </recommendedName>
</protein>
<accession>A0AAW2VED4</accession>
<organism evidence="2">
    <name type="scientific">Sesamum latifolium</name>
    <dbReference type="NCBI Taxonomy" id="2727402"/>
    <lineage>
        <taxon>Eukaryota</taxon>
        <taxon>Viridiplantae</taxon>
        <taxon>Streptophyta</taxon>
        <taxon>Embryophyta</taxon>
        <taxon>Tracheophyta</taxon>
        <taxon>Spermatophyta</taxon>
        <taxon>Magnoliopsida</taxon>
        <taxon>eudicotyledons</taxon>
        <taxon>Gunneridae</taxon>
        <taxon>Pentapetalae</taxon>
        <taxon>asterids</taxon>
        <taxon>lamiids</taxon>
        <taxon>Lamiales</taxon>
        <taxon>Pedaliaceae</taxon>
        <taxon>Sesamum</taxon>
    </lineage>
</organism>
<evidence type="ECO:0000256" key="1">
    <source>
        <dbReference type="SAM" id="MobiDB-lite"/>
    </source>
</evidence>
<gene>
    <name evidence="2" type="ORF">Slati_2954500</name>
</gene>
<sequence length="181" mass="21460">MSECINGVLKGARRLPLTAIVEITLQRAVNYFVTRERKSHTMLRNGQLWMDFAYKMFNQWHQKSIEHTVTIYNHRQQSASVVTKRQSGYGLNTHVVKITNRDVHADYYNVMAYKNTYSKAFQPLHPEDYWDVSEFELVHDTAICISIRLGRIQTSRIHNEMDWPQTRERQQAQQREDSSRQ</sequence>